<protein>
    <recommendedName>
        <fullName evidence="6">Amine oxidase domain-containing protein</fullName>
    </recommendedName>
</protein>
<evidence type="ECO:0000259" key="6">
    <source>
        <dbReference type="Pfam" id="PF01593"/>
    </source>
</evidence>
<accession>A0ABV0QTE7</accession>
<keyword evidence="8" id="KW-1185">Reference proteome</keyword>
<dbReference type="Gene3D" id="3.90.660.10">
    <property type="match status" value="1"/>
</dbReference>
<evidence type="ECO:0000256" key="3">
    <source>
        <dbReference type="ARBA" id="ARBA00022630"/>
    </source>
</evidence>
<evidence type="ECO:0000313" key="8">
    <source>
        <dbReference type="Proteomes" id="UP001434883"/>
    </source>
</evidence>
<name>A0ABV0QTE7_9TELE</name>
<proteinExistence type="inferred from homology"/>
<feature type="non-terminal residue" evidence="7">
    <location>
        <position position="1"/>
    </location>
</feature>
<dbReference type="Proteomes" id="UP001434883">
    <property type="component" value="Unassembled WGS sequence"/>
</dbReference>
<feature type="domain" description="Amine oxidase" evidence="6">
    <location>
        <begin position="40"/>
        <end position="124"/>
    </location>
</feature>
<organism evidence="7 8">
    <name type="scientific">Xenoophorus captivus</name>
    <dbReference type="NCBI Taxonomy" id="1517983"/>
    <lineage>
        <taxon>Eukaryota</taxon>
        <taxon>Metazoa</taxon>
        <taxon>Chordata</taxon>
        <taxon>Craniata</taxon>
        <taxon>Vertebrata</taxon>
        <taxon>Euteleostomi</taxon>
        <taxon>Actinopterygii</taxon>
        <taxon>Neopterygii</taxon>
        <taxon>Teleostei</taxon>
        <taxon>Neoteleostei</taxon>
        <taxon>Acanthomorphata</taxon>
        <taxon>Ovalentaria</taxon>
        <taxon>Atherinomorphae</taxon>
        <taxon>Cyprinodontiformes</taxon>
        <taxon>Goodeidae</taxon>
        <taxon>Xenoophorus</taxon>
    </lineage>
</organism>
<dbReference type="PANTHER" id="PTHR10742:SF386">
    <property type="entry name" value="LYSINE-SPECIFIC HISTONE DEMETHYLASE 1A"/>
    <property type="match status" value="1"/>
</dbReference>
<keyword evidence="4" id="KW-0274">FAD</keyword>
<evidence type="ECO:0000256" key="1">
    <source>
        <dbReference type="ARBA" id="ARBA00001974"/>
    </source>
</evidence>
<comment type="similarity">
    <text evidence="2">Belongs to the flavin monoamine oxidase family.</text>
</comment>
<evidence type="ECO:0000256" key="4">
    <source>
        <dbReference type="ARBA" id="ARBA00022827"/>
    </source>
</evidence>
<keyword evidence="3" id="KW-0285">Flavoprotein</keyword>
<dbReference type="SUPFAM" id="SSF54373">
    <property type="entry name" value="FAD-linked reductases, C-terminal domain"/>
    <property type="match status" value="1"/>
</dbReference>
<evidence type="ECO:0000313" key="7">
    <source>
        <dbReference type="EMBL" id="MEQ2198658.1"/>
    </source>
</evidence>
<dbReference type="PANTHER" id="PTHR10742">
    <property type="entry name" value="FLAVIN MONOAMINE OXIDASE"/>
    <property type="match status" value="1"/>
</dbReference>
<dbReference type="Pfam" id="PF01593">
    <property type="entry name" value="Amino_oxidase"/>
    <property type="match status" value="1"/>
</dbReference>
<dbReference type="EMBL" id="JAHRIN010020155">
    <property type="protein sequence ID" value="MEQ2198658.1"/>
    <property type="molecule type" value="Genomic_DNA"/>
</dbReference>
<comment type="cofactor">
    <cofactor evidence="1">
        <name>FAD</name>
        <dbReference type="ChEBI" id="CHEBI:57692"/>
    </cofactor>
</comment>
<evidence type="ECO:0000256" key="2">
    <source>
        <dbReference type="ARBA" id="ARBA00005995"/>
    </source>
</evidence>
<keyword evidence="5" id="KW-0560">Oxidoreductase</keyword>
<comment type="caution">
    <text evidence="7">The sequence shown here is derived from an EMBL/GenBank/DDBJ whole genome shotgun (WGS) entry which is preliminary data.</text>
</comment>
<dbReference type="InterPro" id="IPR050281">
    <property type="entry name" value="Flavin_monoamine_oxidase"/>
</dbReference>
<reference evidence="7 8" key="1">
    <citation type="submission" date="2021-06" db="EMBL/GenBank/DDBJ databases">
        <authorList>
            <person name="Palmer J.M."/>
        </authorList>
    </citation>
    <scope>NUCLEOTIDE SEQUENCE [LARGE SCALE GENOMIC DNA]</scope>
    <source>
        <strain evidence="7 8">XC_2019</strain>
        <tissue evidence="7">Muscle</tissue>
    </source>
</reference>
<gene>
    <name evidence="7" type="ORF">XENOCAPTIV_016151</name>
</gene>
<sequence>VLLCSVTPPQDDDFEFTGSHLTVRNGYSCVPVALAEAPILLALMAGEAAGIMENISDDVILFAANFQHHYGKSLNMCCCLMSWQPKETVVTRWRADPWARGSYSYVAAGSSGNDYDLMAQPITPGPAIPGASQDFRRTPDSSELWFQKGRFSVLECSPSCMSAPIQTTVVSEAARVNSGSLAVSLRLNQWPLSSCVESCTPKAPQPLLFRLSVAVIVAKGDV</sequence>
<evidence type="ECO:0000256" key="5">
    <source>
        <dbReference type="ARBA" id="ARBA00023002"/>
    </source>
</evidence>
<dbReference type="InterPro" id="IPR002937">
    <property type="entry name" value="Amino_oxidase"/>
</dbReference>